<comment type="caution">
    <text evidence="1">The sequence shown here is derived from an EMBL/GenBank/DDBJ whole genome shotgun (WGS) entry which is preliminary data.</text>
</comment>
<proteinExistence type="predicted"/>
<accession>A0A917H939</accession>
<dbReference type="AlphaFoldDB" id="A0A917H939"/>
<dbReference type="EMBL" id="BMGT01000002">
    <property type="protein sequence ID" value="GGG71969.1"/>
    <property type="molecule type" value="Genomic_DNA"/>
</dbReference>
<name>A0A917H939_9BACT</name>
<evidence type="ECO:0000313" key="2">
    <source>
        <dbReference type="Proteomes" id="UP000647241"/>
    </source>
</evidence>
<reference evidence="1" key="2">
    <citation type="submission" date="2020-09" db="EMBL/GenBank/DDBJ databases">
        <authorList>
            <person name="Sun Q."/>
            <person name="Zhou Y."/>
        </authorList>
    </citation>
    <scope>NUCLEOTIDE SEQUENCE</scope>
    <source>
        <strain evidence="1">CGMCC 1.12997</strain>
    </source>
</reference>
<organism evidence="1 2">
    <name type="scientific">Edaphobacter dinghuensis</name>
    <dbReference type="NCBI Taxonomy" id="1560005"/>
    <lineage>
        <taxon>Bacteria</taxon>
        <taxon>Pseudomonadati</taxon>
        <taxon>Acidobacteriota</taxon>
        <taxon>Terriglobia</taxon>
        <taxon>Terriglobales</taxon>
        <taxon>Acidobacteriaceae</taxon>
        <taxon>Edaphobacter</taxon>
    </lineage>
</organism>
<evidence type="ECO:0000313" key="1">
    <source>
        <dbReference type="EMBL" id="GGG71969.1"/>
    </source>
</evidence>
<sequence length="54" mass="5779">MPDGTVRMMRQQTMFETFADSVVGTTTPETAIMLASIADNSGTKLAALLKAVMQ</sequence>
<gene>
    <name evidence="1" type="ORF">GCM10011585_12800</name>
</gene>
<keyword evidence="2" id="KW-1185">Reference proteome</keyword>
<protein>
    <submittedName>
        <fullName evidence="1">Uncharacterized protein</fullName>
    </submittedName>
</protein>
<dbReference type="Proteomes" id="UP000647241">
    <property type="component" value="Unassembled WGS sequence"/>
</dbReference>
<reference evidence="1" key="1">
    <citation type="journal article" date="2014" name="Int. J. Syst. Evol. Microbiol.">
        <title>Complete genome sequence of Corynebacterium casei LMG S-19264T (=DSM 44701T), isolated from a smear-ripened cheese.</title>
        <authorList>
            <consortium name="US DOE Joint Genome Institute (JGI-PGF)"/>
            <person name="Walter F."/>
            <person name="Albersmeier A."/>
            <person name="Kalinowski J."/>
            <person name="Ruckert C."/>
        </authorList>
    </citation>
    <scope>NUCLEOTIDE SEQUENCE</scope>
    <source>
        <strain evidence="1">CGMCC 1.12997</strain>
    </source>
</reference>